<keyword evidence="1" id="KW-0285">Flavoprotein</keyword>
<dbReference type="PANTHER" id="PTHR42659:SF2">
    <property type="entry name" value="XANTHINE DEHYDROGENASE SUBUNIT C-RELATED"/>
    <property type="match status" value="1"/>
</dbReference>
<keyword evidence="2" id="KW-0274">FAD</keyword>
<evidence type="ECO:0000256" key="1">
    <source>
        <dbReference type="ARBA" id="ARBA00022630"/>
    </source>
</evidence>
<evidence type="ECO:0000313" key="5">
    <source>
        <dbReference type="EMBL" id="MFB9759666.1"/>
    </source>
</evidence>
<dbReference type="Proteomes" id="UP001589609">
    <property type="component" value="Unassembled WGS sequence"/>
</dbReference>
<name>A0ABV5WHQ5_9BACI</name>
<dbReference type="PROSITE" id="PS51387">
    <property type="entry name" value="FAD_PCMH"/>
    <property type="match status" value="1"/>
</dbReference>
<dbReference type="InterPro" id="IPR005107">
    <property type="entry name" value="CO_DH_flav_C"/>
</dbReference>
<dbReference type="Pfam" id="PF00941">
    <property type="entry name" value="FAD_binding_5"/>
    <property type="match status" value="1"/>
</dbReference>
<dbReference type="Gene3D" id="3.30.390.50">
    <property type="entry name" value="CO dehydrogenase flavoprotein, C-terminal domain"/>
    <property type="match status" value="1"/>
</dbReference>
<dbReference type="InterPro" id="IPR002346">
    <property type="entry name" value="Mopterin_DH_FAD-bd"/>
</dbReference>
<evidence type="ECO:0000256" key="3">
    <source>
        <dbReference type="ARBA" id="ARBA00023002"/>
    </source>
</evidence>
<dbReference type="Pfam" id="PF03450">
    <property type="entry name" value="CO_deh_flav_C"/>
    <property type="match status" value="1"/>
</dbReference>
<dbReference type="SMART" id="SM01092">
    <property type="entry name" value="CO_deh_flav_C"/>
    <property type="match status" value="1"/>
</dbReference>
<protein>
    <submittedName>
        <fullName evidence="5">FAD binding domain-containing protein</fullName>
    </submittedName>
</protein>
<gene>
    <name evidence="5" type="ORF">ACFFMS_14745</name>
</gene>
<dbReference type="PANTHER" id="PTHR42659">
    <property type="entry name" value="XANTHINE DEHYDROGENASE SUBUNIT C-RELATED"/>
    <property type="match status" value="1"/>
</dbReference>
<dbReference type="InterPro" id="IPR036318">
    <property type="entry name" value="FAD-bd_PCMH-like_sf"/>
</dbReference>
<evidence type="ECO:0000259" key="4">
    <source>
        <dbReference type="PROSITE" id="PS51387"/>
    </source>
</evidence>
<dbReference type="InterPro" id="IPR036683">
    <property type="entry name" value="CO_DH_flav_C_dom_sf"/>
</dbReference>
<evidence type="ECO:0000256" key="2">
    <source>
        <dbReference type="ARBA" id="ARBA00022827"/>
    </source>
</evidence>
<sequence length="288" mass="31112">MLGEMLSPAVWFPKSLEEAWGMRQRLGSHACFIAAGTLLQIEWEKGRVDPGHLINLEGIDEIKGVSREVMSGRSVVRIGALTTLGSLLSSSLVLQHSPLVTEAVRGIAAPAVRNRATIGGNVASGIGDAIPALLAADALVSTFDGSTRLTKPLWRWLQEKDNGQITSSEIVAQIELPGSGTADYFYRKIGRREAFIPSVVTIAGCCMRKEDGTITHIRLAAGGGETSPQRLQFSEKLLQGMSIQDAVLEDVYRNVLEEFQPVSDVFASAYYRKQIAANVIASELAKFA</sequence>
<dbReference type="Gene3D" id="3.30.465.10">
    <property type="match status" value="1"/>
</dbReference>
<evidence type="ECO:0000313" key="6">
    <source>
        <dbReference type="Proteomes" id="UP001589609"/>
    </source>
</evidence>
<dbReference type="EMBL" id="JBHMAF010000086">
    <property type="protein sequence ID" value="MFB9759666.1"/>
    <property type="molecule type" value="Genomic_DNA"/>
</dbReference>
<comment type="caution">
    <text evidence="5">The sequence shown here is derived from an EMBL/GenBank/DDBJ whole genome shotgun (WGS) entry which is preliminary data.</text>
</comment>
<dbReference type="InterPro" id="IPR051312">
    <property type="entry name" value="Diverse_Substr_Oxidored"/>
</dbReference>
<keyword evidence="3" id="KW-0560">Oxidoreductase</keyword>
<reference evidence="5 6" key="1">
    <citation type="submission" date="2024-09" db="EMBL/GenBank/DDBJ databases">
        <authorList>
            <person name="Sun Q."/>
            <person name="Mori K."/>
        </authorList>
    </citation>
    <scope>NUCLEOTIDE SEQUENCE [LARGE SCALE GENOMIC DNA]</scope>
    <source>
        <strain evidence="5 6">JCM 11201</strain>
    </source>
</reference>
<organism evidence="5 6">
    <name type="scientific">Ectobacillus funiculus</name>
    <dbReference type="NCBI Taxonomy" id="137993"/>
    <lineage>
        <taxon>Bacteria</taxon>
        <taxon>Bacillati</taxon>
        <taxon>Bacillota</taxon>
        <taxon>Bacilli</taxon>
        <taxon>Bacillales</taxon>
        <taxon>Bacillaceae</taxon>
        <taxon>Ectobacillus</taxon>
    </lineage>
</organism>
<dbReference type="RefSeq" id="WP_379950011.1">
    <property type="nucleotide sequence ID" value="NZ_JBHMAF010000086.1"/>
</dbReference>
<dbReference type="InterPro" id="IPR016166">
    <property type="entry name" value="FAD-bd_PCMH"/>
</dbReference>
<keyword evidence="6" id="KW-1185">Reference proteome</keyword>
<feature type="domain" description="FAD-binding PCMH-type" evidence="4">
    <location>
        <begin position="3"/>
        <end position="175"/>
    </location>
</feature>
<dbReference type="InterPro" id="IPR016169">
    <property type="entry name" value="FAD-bd_PCMH_sub2"/>
</dbReference>
<proteinExistence type="predicted"/>
<dbReference type="SUPFAM" id="SSF55447">
    <property type="entry name" value="CO dehydrogenase flavoprotein C-terminal domain-like"/>
    <property type="match status" value="1"/>
</dbReference>
<accession>A0ABV5WHQ5</accession>
<dbReference type="SUPFAM" id="SSF56176">
    <property type="entry name" value="FAD-binding/transporter-associated domain-like"/>
    <property type="match status" value="1"/>
</dbReference>